<reference evidence="7" key="1">
    <citation type="submission" date="2023-12" db="EMBL/GenBank/DDBJ databases">
        <title>Novel isolates from deep terrestrial aquifers shed light on the physiology and ecology of the class Limnochordia.</title>
        <authorList>
            <person name="Karnachuk O.V."/>
            <person name="Lukina A.P."/>
            <person name="Avakyan M.R."/>
            <person name="Kadnikov V."/>
            <person name="Begmatov S."/>
            <person name="Beletsky A.V."/>
            <person name="Mardanov A.V."/>
            <person name="Ravin N.V."/>
        </authorList>
    </citation>
    <scope>NUCLEOTIDE SEQUENCE [LARGE SCALE GENOMIC DNA]</scope>
    <source>
        <strain evidence="7">LN</strain>
    </source>
</reference>
<dbReference type="InterPro" id="IPR005255">
    <property type="entry name" value="PdxA_fam"/>
</dbReference>
<comment type="cofactor">
    <cofactor evidence="1">
        <name>a divalent metal cation</name>
        <dbReference type="ChEBI" id="CHEBI:60240"/>
    </cofactor>
</comment>
<dbReference type="EC" id="1.1.1.262" evidence="6"/>
<dbReference type="PANTHER" id="PTHR30004:SF6">
    <property type="entry name" value="D-THREONATE 4-PHOSPHATE DEHYDROGENASE"/>
    <property type="match status" value="1"/>
</dbReference>
<dbReference type="Proteomes" id="UP001333102">
    <property type="component" value="Chromosome"/>
</dbReference>
<evidence type="ECO:0000256" key="1">
    <source>
        <dbReference type="ARBA" id="ARBA00001968"/>
    </source>
</evidence>
<evidence type="ECO:0000256" key="4">
    <source>
        <dbReference type="ARBA" id="ARBA00023002"/>
    </source>
</evidence>
<keyword evidence="5" id="KW-0520">NAD</keyword>
<name>A0ABZ1BSU9_9FIRM</name>
<dbReference type="PANTHER" id="PTHR30004">
    <property type="entry name" value="4-HYDROXYTHREONINE-4-PHOSPHATE DEHYDROGENASE"/>
    <property type="match status" value="1"/>
</dbReference>
<dbReference type="Gene3D" id="3.40.718.10">
    <property type="entry name" value="Isopropylmalate Dehydrogenase"/>
    <property type="match status" value="1"/>
</dbReference>
<keyword evidence="7" id="KW-1185">Reference proteome</keyword>
<dbReference type="NCBIfam" id="TIGR00557">
    <property type="entry name" value="pdxA"/>
    <property type="match status" value="1"/>
</dbReference>
<evidence type="ECO:0000313" key="6">
    <source>
        <dbReference type="EMBL" id="WRP15633.1"/>
    </source>
</evidence>
<comment type="similarity">
    <text evidence="2">Belongs to the PdxA family. PdxA2 subfamily.</text>
</comment>
<protein>
    <submittedName>
        <fullName evidence="6">4-hydroxythreonine-4-phosphate dehydrogenase PdxA</fullName>
        <ecNumber evidence="6">1.1.1.262</ecNumber>
    </submittedName>
</protein>
<gene>
    <name evidence="6" type="primary">pdxA</name>
    <name evidence="6" type="ORF">VLY81_05580</name>
</gene>
<sequence length="349" mass="36896">MKADERPLLAITMGDAAGIGPEIIVKALARPDVRAACRPLVIGDVGVMERHLRFWPAGASAVQPSVRPIASPEEVGDPSPGTIPVLQPGPPLGPVEPGRLSEEAGRGAVTYVQAAASLARERRVAGIVTAPLNKEAMHRAGYRYPGHTELLAEAFGVTRYSLVLSARGLFVFHVTTHVSLRQALDLLTAERVLGQIRLAHLLAEALGQGDQPIAVAAVNPHAGEGGLFGTEERDILVPAVEAARREGIPAVGPLPADVLFPKAARGGYRFVVAMYHDQGHGVFKSLFFDEGVNVTVGLPVIRTSVDHGTAFDIAGQGVAQEESLVAAIDLAARLGPKWEPIWRQARAMG</sequence>
<evidence type="ECO:0000313" key="7">
    <source>
        <dbReference type="Proteomes" id="UP001333102"/>
    </source>
</evidence>
<proteinExistence type="inferred from homology"/>
<dbReference type="GO" id="GO:0050570">
    <property type="term" value="F:4-hydroxythreonine-4-phosphate dehydrogenase activity"/>
    <property type="evidence" value="ECO:0007669"/>
    <property type="project" value="UniProtKB-EC"/>
</dbReference>
<dbReference type="EMBL" id="CP141614">
    <property type="protein sequence ID" value="WRP15633.1"/>
    <property type="molecule type" value="Genomic_DNA"/>
</dbReference>
<keyword evidence="4 6" id="KW-0560">Oxidoreductase</keyword>
<organism evidence="6 7">
    <name type="scientific">Geochorda subterranea</name>
    <dbReference type="NCBI Taxonomy" id="3109564"/>
    <lineage>
        <taxon>Bacteria</taxon>
        <taxon>Bacillati</taxon>
        <taxon>Bacillota</taxon>
        <taxon>Limnochordia</taxon>
        <taxon>Limnochordales</taxon>
        <taxon>Geochordaceae</taxon>
        <taxon>Geochorda</taxon>
    </lineage>
</organism>
<evidence type="ECO:0000256" key="3">
    <source>
        <dbReference type="ARBA" id="ARBA00022723"/>
    </source>
</evidence>
<evidence type="ECO:0000256" key="5">
    <source>
        <dbReference type="ARBA" id="ARBA00023027"/>
    </source>
</evidence>
<evidence type="ECO:0000256" key="2">
    <source>
        <dbReference type="ARBA" id="ARBA00009464"/>
    </source>
</evidence>
<accession>A0ABZ1BSU9</accession>
<keyword evidence="3" id="KW-0479">Metal-binding</keyword>
<dbReference type="RefSeq" id="WP_324670039.1">
    <property type="nucleotide sequence ID" value="NZ_CP141614.1"/>
</dbReference>
<dbReference type="Pfam" id="PF04166">
    <property type="entry name" value="PdxA"/>
    <property type="match status" value="1"/>
</dbReference>
<dbReference type="SUPFAM" id="SSF53659">
    <property type="entry name" value="Isocitrate/Isopropylmalate dehydrogenase-like"/>
    <property type="match status" value="1"/>
</dbReference>